<feature type="domain" description="C2H2-type" evidence="5">
    <location>
        <begin position="350"/>
        <end position="371"/>
    </location>
</feature>
<evidence type="ECO:0000256" key="1">
    <source>
        <dbReference type="ARBA" id="ARBA00022723"/>
    </source>
</evidence>
<keyword evidence="3" id="KW-0863">Zinc-finger</keyword>
<feature type="domain" description="C2H2-type" evidence="5">
    <location>
        <begin position="47"/>
        <end position="68"/>
    </location>
</feature>
<evidence type="ECO:0000256" key="4">
    <source>
        <dbReference type="ARBA" id="ARBA00022833"/>
    </source>
</evidence>
<dbReference type="EMBL" id="JH815907">
    <property type="protein sequence ID" value="EKC27144.1"/>
    <property type="molecule type" value="Genomic_DNA"/>
</dbReference>
<keyword evidence="4" id="KW-0862">Zinc</keyword>
<dbReference type="GO" id="GO:0008270">
    <property type="term" value="F:zinc ion binding"/>
    <property type="evidence" value="ECO:0007669"/>
    <property type="project" value="UniProtKB-KW"/>
</dbReference>
<evidence type="ECO:0000256" key="3">
    <source>
        <dbReference type="ARBA" id="ARBA00022771"/>
    </source>
</evidence>
<name>K1Q796_MAGGI</name>
<dbReference type="HOGENOM" id="CLU_570179_0_0_1"/>
<evidence type="ECO:0000259" key="5">
    <source>
        <dbReference type="PROSITE" id="PS00028"/>
    </source>
</evidence>
<gene>
    <name evidence="6" type="ORF">CGI_10008638</name>
</gene>
<dbReference type="InParanoid" id="K1Q796"/>
<proteinExistence type="predicted"/>
<sequence>MPEDGHMYGVGSEGTTDGRVEEEMHDVAKETKGGKLTIKYPFSPYKCSACWEIMESPQKLVEHMGAKHKDDFIQFACLLCNKSNPKLKGIAIHYGLCSKGLTGRGIRTGAGKRGESVPETIGDANNIYVSLENITDPEATNYKCVDITNLAGAFRGEPMPIGTRPEKGRKAFSSIEVDLPKWEKSGSLSPEEMNWWTGHLHGQFQYHQPNITTLSAFREHLRLAPTEEMVHPSVAEAINRRMTSLTQESTFRQLSLIECVNGRLPTIVLDRNYFFVDGFRVNVSRLGSSLGCDPTDVPSLGIAMPEDGHMYGVGSEGTIDGRVEEEMHDVAKETKGGKLTIKYPFSPYKCSACWEIMESPQKLVEHMGAKHKDDFIQFACSLCNKSNPKLKGIAIHYGLCSKGLTGRGIRTGAGKRGESVPETIGDANNIYVSLENITDPEATSSAPLATGDPDLTTRDDNDLPETIAALHECCPSHCY</sequence>
<dbReference type="PROSITE" id="PS00028">
    <property type="entry name" value="ZINC_FINGER_C2H2_1"/>
    <property type="match status" value="2"/>
</dbReference>
<keyword evidence="1" id="KW-0479">Metal-binding</keyword>
<evidence type="ECO:0000256" key="2">
    <source>
        <dbReference type="ARBA" id="ARBA00022737"/>
    </source>
</evidence>
<keyword evidence="2" id="KW-0677">Repeat</keyword>
<dbReference type="PANTHER" id="PTHR24379:SF121">
    <property type="entry name" value="C2H2-TYPE DOMAIN-CONTAINING PROTEIN"/>
    <property type="match status" value="1"/>
</dbReference>
<dbReference type="SMART" id="SM00355">
    <property type="entry name" value="ZnF_C2H2"/>
    <property type="match status" value="2"/>
</dbReference>
<dbReference type="PANTHER" id="PTHR24379">
    <property type="entry name" value="KRAB AND ZINC FINGER DOMAIN-CONTAINING"/>
    <property type="match status" value="1"/>
</dbReference>
<evidence type="ECO:0000313" key="6">
    <source>
        <dbReference type="EMBL" id="EKC27144.1"/>
    </source>
</evidence>
<organism evidence="6">
    <name type="scientific">Magallana gigas</name>
    <name type="common">Pacific oyster</name>
    <name type="synonym">Crassostrea gigas</name>
    <dbReference type="NCBI Taxonomy" id="29159"/>
    <lineage>
        <taxon>Eukaryota</taxon>
        <taxon>Metazoa</taxon>
        <taxon>Spiralia</taxon>
        <taxon>Lophotrochozoa</taxon>
        <taxon>Mollusca</taxon>
        <taxon>Bivalvia</taxon>
        <taxon>Autobranchia</taxon>
        <taxon>Pteriomorphia</taxon>
        <taxon>Ostreida</taxon>
        <taxon>Ostreoidea</taxon>
        <taxon>Ostreidae</taxon>
        <taxon>Magallana</taxon>
    </lineage>
</organism>
<protein>
    <recommendedName>
        <fullName evidence="5">C2H2-type domain-containing protein</fullName>
    </recommendedName>
</protein>
<accession>K1Q796</accession>
<reference evidence="6" key="1">
    <citation type="journal article" date="2012" name="Nature">
        <title>The oyster genome reveals stress adaptation and complexity of shell formation.</title>
        <authorList>
            <person name="Zhang G."/>
            <person name="Fang X."/>
            <person name="Guo X."/>
            <person name="Li L."/>
            <person name="Luo R."/>
            <person name="Xu F."/>
            <person name="Yang P."/>
            <person name="Zhang L."/>
            <person name="Wang X."/>
            <person name="Qi H."/>
            <person name="Xiong Z."/>
            <person name="Que H."/>
            <person name="Xie Y."/>
            <person name="Holland P.W."/>
            <person name="Paps J."/>
            <person name="Zhu Y."/>
            <person name="Wu F."/>
            <person name="Chen Y."/>
            <person name="Wang J."/>
            <person name="Peng C."/>
            <person name="Meng J."/>
            <person name="Yang L."/>
            <person name="Liu J."/>
            <person name="Wen B."/>
            <person name="Zhang N."/>
            <person name="Huang Z."/>
            <person name="Zhu Q."/>
            <person name="Feng Y."/>
            <person name="Mount A."/>
            <person name="Hedgecock D."/>
            <person name="Xu Z."/>
            <person name="Liu Y."/>
            <person name="Domazet-Loso T."/>
            <person name="Du Y."/>
            <person name="Sun X."/>
            <person name="Zhang S."/>
            <person name="Liu B."/>
            <person name="Cheng P."/>
            <person name="Jiang X."/>
            <person name="Li J."/>
            <person name="Fan D."/>
            <person name="Wang W."/>
            <person name="Fu W."/>
            <person name="Wang T."/>
            <person name="Wang B."/>
            <person name="Zhang J."/>
            <person name="Peng Z."/>
            <person name="Li Y."/>
            <person name="Li N."/>
            <person name="Wang J."/>
            <person name="Chen M."/>
            <person name="He Y."/>
            <person name="Tan F."/>
            <person name="Song X."/>
            <person name="Zheng Q."/>
            <person name="Huang R."/>
            <person name="Yang H."/>
            <person name="Du X."/>
            <person name="Chen L."/>
            <person name="Yang M."/>
            <person name="Gaffney P.M."/>
            <person name="Wang S."/>
            <person name="Luo L."/>
            <person name="She Z."/>
            <person name="Ming Y."/>
            <person name="Huang W."/>
            <person name="Zhang S."/>
            <person name="Huang B."/>
            <person name="Zhang Y."/>
            <person name="Qu T."/>
            <person name="Ni P."/>
            <person name="Miao G."/>
            <person name="Wang J."/>
            <person name="Wang Q."/>
            <person name="Steinberg C.E."/>
            <person name="Wang H."/>
            <person name="Li N."/>
            <person name="Qian L."/>
            <person name="Zhang G."/>
            <person name="Li Y."/>
            <person name="Yang H."/>
            <person name="Liu X."/>
            <person name="Wang J."/>
            <person name="Yin Y."/>
            <person name="Wang J."/>
        </authorList>
    </citation>
    <scope>NUCLEOTIDE SEQUENCE [LARGE SCALE GENOMIC DNA]</scope>
    <source>
        <strain evidence="6">05x7-T-G4-1.051#20</strain>
    </source>
</reference>
<dbReference type="AlphaFoldDB" id="K1Q796"/>
<dbReference type="InterPro" id="IPR013087">
    <property type="entry name" value="Znf_C2H2_type"/>
</dbReference>